<keyword evidence="2" id="KW-0808">Transferase</keyword>
<dbReference type="AlphaFoldDB" id="A0A150HNQ2"/>
<dbReference type="PATRIC" id="fig|52133.18.peg.1899"/>
<reference evidence="6 7" key="1">
    <citation type="journal article" date="2016" name="Sci. Rep.">
        <title>Genomic and phenotypic characterization of the species Acinetobacter venetianus.</title>
        <authorList>
            <person name="Fondi M."/>
            <person name="Maida I."/>
            <person name="Perrin E."/>
            <person name="Orlandini V."/>
            <person name="La Torre L."/>
            <person name="Bosi E."/>
            <person name="Negroni A."/>
            <person name="Zanaroli G."/>
            <person name="Fava F."/>
            <person name="Decorosi F."/>
            <person name="Giovannetti L."/>
            <person name="Viti C."/>
            <person name="Vaneechoutte M."/>
            <person name="Dijkshoorn L."/>
            <person name="Fani R."/>
        </authorList>
    </citation>
    <scope>NUCLEOTIDE SEQUENCE [LARGE SCALE GENOMIC DNA]</scope>
    <source>
        <strain evidence="6 7">LUH5627</strain>
    </source>
</reference>
<dbReference type="SUPFAM" id="SSF52467">
    <property type="entry name" value="DHS-like NAD/FAD-binding domain"/>
    <property type="match status" value="1"/>
</dbReference>
<evidence type="ECO:0000256" key="2">
    <source>
        <dbReference type="ARBA" id="ARBA00022679"/>
    </source>
</evidence>
<keyword evidence="3" id="KW-0520">NAD</keyword>
<dbReference type="RefSeq" id="WP_061518834.1">
    <property type="nucleotide sequence ID" value="NZ_JRUE01000168.1"/>
</dbReference>
<accession>A0A150HNQ2</accession>
<dbReference type="PANTHER" id="PTHR11085">
    <property type="entry name" value="NAD-DEPENDENT PROTEIN DEACYLASE SIRTUIN-5, MITOCHONDRIAL-RELATED"/>
    <property type="match status" value="1"/>
</dbReference>
<sequence length="276" mass="31208">MAFNLSPDQTQKIKAAFQRADSLIISAGAGMGVDSGLPDFRGNHGMWQAYPELGKQRIDFTEIANPAAFRCHPRLAWGFYGHRLALYRQTKPHRGFTLLKQLAETLQLPYFIFTSNVDGQFQKAGFDSANIYECHGSINHVQCLKSCKQDIWSADDISPEIDHQECQWLGDLPHCPHCGHLARPNILMFDDYDWLSQRHHLQGQSLDHFIKVHRNPIVIEIGAGTAIPTVRYFSERFAPNLIRINPREYTLPPHGGIALASNAEAGIKSIYQIFIK</sequence>
<evidence type="ECO:0000256" key="1">
    <source>
        <dbReference type="ARBA" id="ARBA00012928"/>
    </source>
</evidence>
<dbReference type="InterPro" id="IPR026590">
    <property type="entry name" value="Ssirtuin_cat_dom"/>
</dbReference>
<dbReference type="GO" id="GO:0070403">
    <property type="term" value="F:NAD+ binding"/>
    <property type="evidence" value="ECO:0007669"/>
    <property type="project" value="InterPro"/>
</dbReference>
<dbReference type="Proteomes" id="UP000075680">
    <property type="component" value="Unassembled WGS sequence"/>
</dbReference>
<dbReference type="PROSITE" id="PS50305">
    <property type="entry name" value="SIRTUIN"/>
    <property type="match status" value="1"/>
</dbReference>
<proteinExistence type="predicted"/>
<dbReference type="InterPro" id="IPR003000">
    <property type="entry name" value="Sirtuin"/>
</dbReference>
<dbReference type="PANTHER" id="PTHR11085:SF4">
    <property type="entry name" value="NAD-DEPENDENT PROTEIN DEACYLASE"/>
    <property type="match status" value="1"/>
</dbReference>
<comment type="caution">
    <text evidence="4">Lacks conserved residue(s) required for the propagation of feature annotation.</text>
</comment>
<comment type="caution">
    <text evidence="6">The sequence shown here is derived from an EMBL/GenBank/DDBJ whole genome shotgun (WGS) entry which is preliminary data.</text>
</comment>
<dbReference type="InterPro" id="IPR050134">
    <property type="entry name" value="NAD-dep_sirtuin_deacylases"/>
</dbReference>
<dbReference type="InterPro" id="IPR026591">
    <property type="entry name" value="Sirtuin_cat_small_dom_sf"/>
</dbReference>
<evidence type="ECO:0000313" key="6">
    <source>
        <dbReference type="EMBL" id="KXZ68177.1"/>
    </source>
</evidence>
<evidence type="ECO:0000256" key="4">
    <source>
        <dbReference type="PROSITE-ProRule" id="PRU00236"/>
    </source>
</evidence>
<protein>
    <recommendedName>
        <fullName evidence="1">protein acetyllysine N-acetyltransferase</fullName>
        <ecNumber evidence="1">2.3.1.286</ecNumber>
    </recommendedName>
</protein>
<dbReference type="Gene3D" id="3.30.1600.10">
    <property type="entry name" value="SIR2/SIRT2 'Small Domain"/>
    <property type="match status" value="1"/>
</dbReference>
<keyword evidence="6" id="KW-0378">Hydrolase</keyword>
<dbReference type="GO" id="GO:0016787">
    <property type="term" value="F:hydrolase activity"/>
    <property type="evidence" value="ECO:0007669"/>
    <property type="project" value="UniProtKB-KW"/>
</dbReference>
<dbReference type="GO" id="GO:0017136">
    <property type="term" value="F:histone deacetylase activity, NAD-dependent"/>
    <property type="evidence" value="ECO:0007669"/>
    <property type="project" value="TreeGrafter"/>
</dbReference>
<gene>
    <name evidence="6" type="primary">cobB</name>
    <name evidence="6" type="ORF">AVENLUH5627_01822</name>
</gene>
<dbReference type="Pfam" id="PF02146">
    <property type="entry name" value="SIR2"/>
    <property type="match status" value="1"/>
</dbReference>
<evidence type="ECO:0000313" key="7">
    <source>
        <dbReference type="Proteomes" id="UP000075680"/>
    </source>
</evidence>
<dbReference type="EMBL" id="JRUE01000168">
    <property type="protein sequence ID" value="KXZ68177.1"/>
    <property type="molecule type" value="Genomic_DNA"/>
</dbReference>
<dbReference type="InterPro" id="IPR029035">
    <property type="entry name" value="DHS-like_NAD/FAD-binding_dom"/>
</dbReference>
<evidence type="ECO:0000259" key="5">
    <source>
        <dbReference type="PROSITE" id="PS50305"/>
    </source>
</evidence>
<organism evidence="6 7">
    <name type="scientific">Acinetobacter venetianus</name>
    <dbReference type="NCBI Taxonomy" id="52133"/>
    <lineage>
        <taxon>Bacteria</taxon>
        <taxon>Pseudomonadati</taxon>
        <taxon>Pseudomonadota</taxon>
        <taxon>Gammaproteobacteria</taxon>
        <taxon>Moraxellales</taxon>
        <taxon>Moraxellaceae</taxon>
        <taxon>Acinetobacter</taxon>
    </lineage>
</organism>
<name>A0A150HNQ2_9GAMM</name>
<evidence type="ECO:0000256" key="3">
    <source>
        <dbReference type="ARBA" id="ARBA00023027"/>
    </source>
</evidence>
<feature type="domain" description="Deacetylase sirtuin-type" evidence="5">
    <location>
        <begin position="1"/>
        <end position="276"/>
    </location>
</feature>
<dbReference type="EC" id="2.3.1.286" evidence="1"/>
<dbReference type="Gene3D" id="3.40.50.1220">
    <property type="entry name" value="TPP-binding domain"/>
    <property type="match status" value="1"/>
</dbReference>